<sequence>MSSTEPPNGPTPPYGEGSTPPPPPPPPPPPAGGQYGAPPPAPSYGSESQYGAPQYGTPPPPAPGYGGTQPGELLPRFLARLIDGILVGIVAGVITAILTAASDSWLLNNLVSSILSAAIYLGYFAFLESSRGQTLGKQILKLKVVGPDGHSNPTMEQAVRRNIWAGLGILGVVPILGAIVGGLAQLVAVILIAVGINSDTARRQHWFDKFAGGTQVLKIG</sequence>
<dbReference type="Pfam" id="PF06271">
    <property type="entry name" value="RDD"/>
    <property type="match status" value="1"/>
</dbReference>
<dbReference type="GO" id="GO:0005886">
    <property type="term" value="C:plasma membrane"/>
    <property type="evidence" value="ECO:0007669"/>
    <property type="project" value="UniProtKB-SubCell"/>
</dbReference>
<keyword evidence="3 7" id="KW-0812">Transmembrane</keyword>
<evidence type="ECO:0000256" key="3">
    <source>
        <dbReference type="ARBA" id="ARBA00022692"/>
    </source>
</evidence>
<evidence type="ECO:0000256" key="5">
    <source>
        <dbReference type="ARBA" id="ARBA00023136"/>
    </source>
</evidence>
<evidence type="ECO:0000256" key="1">
    <source>
        <dbReference type="ARBA" id="ARBA00004651"/>
    </source>
</evidence>
<evidence type="ECO:0000256" key="7">
    <source>
        <dbReference type="SAM" id="Phobius"/>
    </source>
</evidence>
<keyword evidence="2" id="KW-1003">Cell membrane</keyword>
<gene>
    <name evidence="9" type="ORF">GRQ65_11780</name>
</gene>
<dbReference type="AlphaFoldDB" id="A0A6L7EU61"/>
<evidence type="ECO:0000256" key="6">
    <source>
        <dbReference type="SAM" id="MobiDB-lite"/>
    </source>
</evidence>
<dbReference type="PANTHER" id="PTHR36115:SF4">
    <property type="entry name" value="MEMBRANE PROTEIN"/>
    <property type="match status" value="1"/>
</dbReference>
<evidence type="ECO:0000313" key="10">
    <source>
        <dbReference type="Proteomes" id="UP000473325"/>
    </source>
</evidence>
<dbReference type="PANTHER" id="PTHR36115">
    <property type="entry name" value="PROLINE-RICH ANTIGEN HOMOLOG-RELATED"/>
    <property type="match status" value="1"/>
</dbReference>
<feature type="compositionally biased region" description="Pro residues" evidence="6">
    <location>
        <begin position="7"/>
        <end position="42"/>
    </location>
</feature>
<evidence type="ECO:0000259" key="8">
    <source>
        <dbReference type="Pfam" id="PF06271"/>
    </source>
</evidence>
<comment type="subcellular location">
    <subcellularLocation>
        <location evidence="1">Cell membrane</location>
        <topology evidence="1">Multi-pass membrane protein</topology>
    </subcellularLocation>
</comment>
<feature type="transmembrane region" description="Helical" evidence="7">
    <location>
        <begin position="105"/>
        <end position="126"/>
    </location>
</feature>
<organism evidence="9 10">
    <name type="scientific">Nocardioides flavescens</name>
    <dbReference type="NCBI Taxonomy" id="2691959"/>
    <lineage>
        <taxon>Bacteria</taxon>
        <taxon>Bacillati</taxon>
        <taxon>Actinomycetota</taxon>
        <taxon>Actinomycetes</taxon>
        <taxon>Propionibacteriales</taxon>
        <taxon>Nocardioidaceae</taxon>
        <taxon>Nocardioides</taxon>
    </lineage>
</organism>
<keyword evidence="10" id="KW-1185">Reference proteome</keyword>
<evidence type="ECO:0000256" key="4">
    <source>
        <dbReference type="ARBA" id="ARBA00022989"/>
    </source>
</evidence>
<dbReference type="InterPro" id="IPR051791">
    <property type="entry name" value="Pra-immunoreactive"/>
</dbReference>
<evidence type="ECO:0000256" key="2">
    <source>
        <dbReference type="ARBA" id="ARBA00022475"/>
    </source>
</evidence>
<accession>A0A6L7EU61</accession>
<reference evidence="9 10" key="1">
    <citation type="submission" date="2019-12" db="EMBL/GenBank/DDBJ databases">
        <authorList>
            <person name="Kun Z."/>
        </authorList>
    </citation>
    <scope>NUCLEOTIDE SEQUENCE [LARGE SCALE GENOMIC DNA]</scope>
    <source>
        <strain evidence="9 10">YIM 123512</strain>
    </source>
</reference>
<protein>
    <submittedName>
        <fullName evidence="9">RDD family protein</fullName>
    </submittedName>
</protein>
<keyword evidence="4 7" id="KW-1133">Transmembrane helix</keyword>
<feature type="domain" description="RDD" evidence="8">
    <location>
        <begin position="72"/>
        <end position="212"/>
    </location>
</feature>
<dbReference type="SUPFAM" id="SSF101447">
    <property type="entry name" value="Formin homology 2 domain (FH2 domain)"/>
    <property type="match status" value="1"/>
</dbReference>
<dbReference type="Proteomes" id="UP000473325">
    <property type="component" value="Unassembled WGS sequence"/>
</dbReference>
<comment type="caution">
    <text evidence="9">The sequence shown here is derived from an EMBL/GenBank/DDBJ whole genome shotgun (WGS) entry which is preliminary data.</text>
</comment>
<feature type="transmembrane region" description="Helical" evidence="7">
    <location>
        <begin position="163"/>
        <end position="196"/>
    </location>
</feature>
<name>A0A6L7EU61_9ACTN</name>
<dbReference type="InterPro" id="IPR010432">
    <property type="entry name" value="RDD"/>
</dbReference>
<dbReference type="RefSeq" id="WP_160878152.1">
    <property type="nucleotide sequence ID" value="NZ_WUEK01000006.1"/>
</dbReference>
<feature type="region of interest" description="Disordered" evidence="6">
    <location>
        <begin position="1"/>
        <end position="68"/>
    </location>
</feature>
<evidence type="ECO:0000313" key="9">
    <source>
        <dbReference type="EMBL" id="MXG90230.1"/>
    </source>
</evidence>
<keyword evidence="5 7" id="KW-0472">Membrane</keyword>
<proteinExistence type="predicted"/>
<dbReference type="EMBL" id="WUEK01000006">
    <property type="protein sequence ID" value="MXG90230.1"/>
    <property type="molecule type" value="Genomic_DNA"/>
</dbReference>
<feature type="compositionally biased region" description="Low complexity" evidence="6">
    <location>
        <begin position="43"/>
        <end position="55"/>
    </location>
</feature>
<feature type="transmembrane region" description="Helical" evidence="7">
    <location>
        <begin position="77"/>
        <end position="98"/>
    </location>
</feature>